<evidence type="ECO:0000256" key="2">
    <source>
        <dbReference type="ARBA" id="ARBA00008363"/>
    </source>
</evidence>
<name>I7I9W2_BABMR</name>
<evidence type="ECO:0000256" key="7">
    <source>
        <dbReference type="ARBA" id="ARBA00023187"/>
    </source>
</evidence>
<feature type="compositionally biased region" description="Pro residues" evidence="11">
    <location>
        <begin position="211"/>
        <end position="224"/>
    </location>
</feature>
<sequence length="230" mass="25912">MTTKPTDISQIYERNQEATLYIGNLDPQVDEEILWELFTQVGIVRNVHIPRDKVTNQHQGYGFVEFDNETEADYAQKVMNALKVYHKPIRCNKASQDKRTYEIGANLFIGNLDPDVDEKLLYDTFSAFGLVLSTKIVREEETGLGKGFGFVSFDSFDSSDAALASMNGQYLCNRPIQVSYAYKKDTTGERHGSAAERLLAANRPSDIIPTMEPPPQIPIPPPPIWNSQAY</sequence>
<dbReference type="GO" id="GO:0003723">
    <property type="term" value="F:RNA binding"/>
    <property type="evidence" value="ECO:0007669"/>
    <property type="project" value="UniProtKB-UniRule"/>
</dbReference>
<evidence type="ECO:0000256" key="1">
    <source>
        <dbReference type="ARBA" id="ARBA00004123"/>
    </source>
</evidence>
<dbReference type="CDD" id="cd12334">
    <property type="entry name" value="RRM1_SF3B4"/>
    <property type="match status" value="1"/>
</dbReference>
<dbReference type="InterPro" id="IPR052084">
    <property type="entry name" value="SF3B4_spliceosome_assoc"/>
</dbReference>
<dbReference type="GO" id="GO:0005730">
    <property type="term" value="C:nucleolus"/>
    <property type="evidence" value="ECO:0007669"/>
    <property type="project" value="TreeGrafter"/>
</dbReference>
<evidence type="ECO:0000256" key="5">
    <source>
        <dbReference type="ARBA" id="ARBA00022737"/>
    </source>
</evidence>
<evidence type="ECO:0000313" key="13">
    <source>
        <dbReference type="EMBL" id="CCF75734.2"/>
    </source>
</evidence>
<dbReference type="PROSITE" id="PS50102">
    <property type="entry name" value="RRM"/>
    <property type="match status" value="2"/>
</dbReference>
<evidence type="ECO:0000256" key="8">
    <source>
        <dbReference type="ARBA" id="ARBA00023242"/>
    </source>
</evidence>
<keyword evidence="8" id="KW-0539">Nucleus</keyword>
<keyword evidence="6 10" id="KW-0694">RNA-binding</keyword>
<dbReference type="InterPro" id="IPR012677">
    <property type="entry name" value="Nucleotide-bd_a/b_plait_sf"/>
</dbReference>
<dbReference type="PANTHER" id="PTHR48030:SF3">
    <property type="entry name" value="SPLICING FACTOR 3B SUBUNIT 4"/>
    <property type="match status" value="1"/>
</dbReference>
<dbReference type="KEGG" id="bmic:BmR1_04g07730"/>
<dbReference type="SUPFAM" id="SSF54928">
    <property type="entry name" value="RNA-binding domain, RBD"/>
    <property type="match status" value="1"/>
</dbReference>
<reference evidence="13 14" key="1">
    <citation type="journal article" date="2012" name="Nucleic Acids Res.">
        <title>Sequencing of the smallest Apicomplexan genome from the human pathogen Babesia microti.</title>
        <authorList>
            <person name="Cornillot E."/>
            <person name="Hadj-Kaddour K."/>
            <person name="Dassouli A."/>
            <person name="Noel B."/>
            <person name="Ranwez V."/>
            <person name="Vacherie B."/>
            <person name="Augagneur Y."/>
            <person name="Bres V."/>
            <person name="Duclos A."/>
            <person name="Randazzo S."/>
            <person name="Carcy B."/>
            <person name="Debierre-Grockiego F."/>
            <person name="Delbecq S."/>
            <person name="Moubri-Menage K."/>
            <person name="Shams-Eldin H."/>
            <person name="Usmani-Brown S."/>
            <person name="Bringaud F."/>
            <person name="Wincker P."/>
            <person name="Vivares C.P."/>
            <person name="Schwarz R.T."/>
            <person name="Schetters T.P."/>
            <person name="Krause P.J."/>
            <person name="Gorenflot A."/>
            <person name="Berry V."/>
            <person name="Barbe V."/>
            <person name="Ben Mamoun C."/>
        </authorList>
    </citation>
    <scope>NUCLEOTIDE SEQUENCE [LARGE SCALE GENOMIC DNA]</scope>
    <source>
        <strain evidence="13 14">RI</strain>
    </source>
</reference>
<dbReference type="GO" id="GO:0071011">
    <property type="term" value="C:precatalytic spliceosome"/>
    <property type="evidence" value="ECO:0007669"/>
    <property type="project" value="TreeGrafter"/>
</dbReference>
<evidence type="ECO:0000256" key="4">
    <source>
        <dbReference type="ARBA" id="ARBA00022728"/>
    </source>
</evidence>
<dbReference type="SMART" id="SM00360">
    <property type="entry name" value="RRM"/>
    <property type="match status" value="2"/>
</dbReference>
<dbReference type="FunFam" id="3.30.70.330:FF:000505">
    <property type="entry name" value="Splicing factor 3B subunit 4"/>
    <property type="match status" value="1"/>
</dbReference>
<dbReference type="InterPro" id="IPR034158">
    <property type="entry name" value="SF3B4_RRM1"/>
</dbReference>
<dbReference type="PANTHER" id="PTHR48030">
    <property type="entry name" value="SPLICING FACTOR 3B SUBUNIT 4"/>
    <property type="match status" value="1"/>
</dbReference>
<evidence type="ECO:0000256" key="11">
    <source>
        <dbReference type="SAM" id="MobiDB-lite"/>
    </source>
</evidence>
<keyword evidence="7" id="KW-0508">mRNA splicing</keyword>
<dbReference type="Pfam" id="PF00076">
    <property type="entry name" value="RRM_1"/>
    <property type="match status" value="2"/>
</dbReference>
<dbReference type="Gene3D" id="3.30.70.330">
    <property type="match status" value="2"/>
</dbReference>
<evidence type="ECO:0000313" key="14">
    <source>
        <dbReference type="Proteomes" id="UP000002899"/>
    </source>
</evidence>
<dbReference type="VEuPathDB" id="PiroplasmaDB:BmR1_04g07730"/>
<gene>
    <name evidence="13" type="ORF">BmR1_04g07730</name>
</gene>
<keyword evidence="3" id="KW-0507">mRNA processing</keyword>
<dbReference type="GeneID" id="24426187"/>
<feature type="domain" description="RRM" evidence="12">
    <location>
        <begin position="105"/>
        <end position="183"/>
    </location>
</feature>
<evidence type="ECO:0000256" key="10">
    <source>
        <dbReference type="PROSITE-ProRule" id="PRU00176"/>
    </source>
</evidence>
<evidence type="ECO:0000259" key="12">
    <source>
        <dbReference type="PROSITE" id="PS50102"/>
    </source>
</evidence>
<comment type="subcellular location">
    <subcellularLocation>
        <location evidence="1">Nucleus</location>
    </subcellularLocation>
</comment>
<feature type="domain" description="RRM" evidence="12">
    <location>
        <begin position="18"/>
        <end position="96"/>
    </location>
</feature>
<dbReference type="GO" id="GO:0006397">
    <property type="term" value="P:mRNA processing"/>
    <property type="evidence" value="ECO:0007669"/>
    <property type="project" value="UniProtKB-KW"/>
</dbReference>
<proteinExistence type="inferred from homology"/>
<dbReference type="InterPro" id="IPR035979">
    <property type="entry name" value="RBD_domain_sf"/>
</dbReference>
<reference evidence="13 14" key="3">
    <citation type="journal article" date="2016" name="Sci. Rep.">
        <title>Genome-wide diversity and gene expression profiling of Babesia microti isolates identify polymorphic genes that mediate host-pathogen interactions.</title>
        <authorList>
            <person name="Silva J.C."/>
            <person name="Cornillot E."/>
            <person name="McCracken C."/>
            <person name="Usmani-Brown S."/>
            <person name="Dwivedi A."/>
            <person name="Ifeonu O.O."/>
            <person name="Crabtree J."/>
            <person name="Gotia H.T."/>
            <person name="Virji A.Z."/>
            <person name="Reynes C."/>
            <person name="Colinge J."/>
            <person name="Kumar V."/>
            <person name="Lawres L."/>
            <person name="Pazzi J.E."/>
            <person name="Pablo J.V."/>
            <person name="Hung C."/>
            <person name="Brancato J."/>
            <person name="Kumari P."/>
            <person name="Orvis J."/>
            <person name="Tretina K."/>
            <person name="Chibucos M."/>
            <person name="Ott S."/>
            <person name="Sadzewicz L."/>
            <person name="Sengamalay N."/>
            <person name="Shetty A.C."/>
            <person name="Su Q."/>
            <person name="Tallon L."/>
            <person name="Fraser C.M."/>
            <person name="Frutos R."/>
            <person name="Molina D.M."/>
            <person name="Krause P.J."/>
            <person name="Ben Mamoun C."/>
        </authorList>
    </citation>
    <scope>NUCLEOTIDE SEQUENCE [LARGE SCALE GENOMIC DNA]</scope>
    <source>
        <strain evidence="13 14">RI</strain>
    </source>
</reference>
<organism evidence="13 14">
    <name type="scientific">Babesia microti (strain RI)</name>
    <dbReference type="NCBI Taxonomy" id="1133968"/>
    <lineage>
        <taxon>Eukaryota</taxon>
        <taxon>Sar</taxon>
        <taxon>Alveolata</taxon>
        <taxon>Apicomplexa</taxon>
        <taxon>Aconoidasida</taxon>
        <taxon>Piroplasmida</taxon>
        <taxon>Babesiidae</taxon>
        <taxon>Babesia</taxon>
    </lineage>
</organism>
<dbReference type="InterPro" id="IPR000504">
    <property type="entry name" value="RRM_dom"/>
</dbReference>
<dbReference type="GO" id="GO:0008380">
    <property type="term" value="P:RNA splicing"/>
    <property type="evidence" value="ECO:0007669"/>
    <property type="project" value="UniProtKB-KW"/>
</dbReference>
<evidence type="ECO:0000256" key="9">
    <source>
        <dbReference type="ARBA" id="ARBA00070533"/>
    </source>
</evidence>
<evidence type="ECO:0000256" key="3">
    <source>
        <dbReference type="ARBA" id="ARBA00022664"/>
    </source>
</evidence>
<dbReference type="InterPro" id="IPR034159">
    <property type="entry name" value="SF3B4_RRM2"/>
</dbReference>
<dbReference type="FunFam" id="3.30.70.330:FF:000059">
    <property type="entry name" value="splicing factor 3B subunit 4"/>
    <property type="match status" value="1"/>
</dbReference>
<feature type="region of interest" description="Disordered" evidence="11">
    <location>
        <begin position="205"/>
        <end position="230"/>
    </location>
</feature>
<reference evidence="13 14" key="2">
    <citation type="journal article" date="2013" name="PLoS ONE">
        <title>Whole genome mapping and re-organization of the nuclear and mitochondrial genomes of Babesia microti isolates.</title>
        <authorList>
            <person name="Cornillot E."/>
            <person name="Dassouli A."/>
            <person name="Garg A."/>
            <person name="Pachikara N."/>
            <person name="Randazzo S."/>
            <person name="Depoix D."/>
            <person name="Carcy B."/>
            <person name="Delbecq S."/>
            <person name="Frutos R."/>
            <person name="Silva J.C."/>
            <person name="Sutton R."/>
            <person name="Krause P.J."/>
            <person name="Mamoun C.B."/>
        </authorList>
    </citation>
    <scope>NUCLEOTIDE SEQUENCE [LARGE SCALE GENOMIC DNA]</scope>
    <source>
        <strain evidence="13 14">RI</strain>
    </source>
</reference>
<dbReference type="Proteomes" id="UP000002899">
    <property type="component" value="Chromosome IV"/>
</dbReference>
<evidence type="ECO:0000256" key="6">
    <source>
        <dbReference type="ARBA" id="ARBA00022884"/>
    </source>
</evidence>
<keyword evidence="5" id="KW-0677">Repeat</keyword>
<keyword evidence="4" id="KW-0747">Spliceosome</keyword>
<accession>I7I9W2</accession>
<dbReference type="RefSeq" id="XP_021337196.1">
    <property type="nucleotide sequence ID" value="XM_021482627.1"/>
</dbReference>
<keyword evidence="14" id="KW-1185">Reference proteome</keyword>
<protein>
    <recommendedName>
        <fullName evidence="9">Splicing factor 3B subunit 4</fullName>
    </recommendedName>
</protein>
<comment type="similarity">
    <text evidence="2">Belongs to the SF3B4 family.</text>
</comment>
<dbReference type="AlphaFoldDB" id="I7I9W2"/>
<dbReference type="OrthoDB" id="10259687at2759"/>
<dbReference type="CDD" id="cd12335">
    <property type="entry name" value="RRM2_SF3B4"/>
    <property type="match status" value="1"/>
</dbReference>
<dbReference type="GO" id="GO:0048026">
    <property type="term" value="P:positive regulation of mRNA splicing, via spliceosome"/>
    <property type="evidence" value="ECO:0007669"/>
    <property type="project" value="TreeGrafter"/>
</dbReference>
<dbReference type="EMBL" id="LN871599">
    <property type="protein sequence ID" value="CCF75734.2"/>
    <property type="molecule type" value="Genomic_DNA"/>
</dbReference>